<organism evidence="1 2">
    <name type="scientific">Neophaeococcomyces mojaviensis</name>
    <dbReference type="NCBI Taxonomy" id="3383035"/>
    <lineage>
        <taxon>Eukaryota</taxon>
        <taxon>Fungi</taxon>
        <taxon>Dikarya</taxon>
        <taxon>Ascomycota</taxon>
        <taxon>Pezizomycotina</taxon>
        <taxon>Eurotiomycetes</taxon>
        <taxon>Chaetothyriomycetidae</taxon>
        <taxon>Chaetothyriales</taxon>
        <taxon>Chaetothyriales incertae sedis</taxon>
        <taxon>Neophaeococcomyces</taxon>
    </lineage>
</organism>
<sequence length="612" mass="66024">MAFQIVMRPKLVVTVISALLTCIHASPLFPPFSKTSNERRGAKDSADFIIIGGGTAGLTIAARLVEADFTVLLLEAGGFPDSYGLPYDSPSLTGEMVDSPVDWNFSSLAIPGLNGRTVKQHLGFCLGGTSSINGLTYGRGSRSIYDNWEAIGNPGWGWNDIEEYFERTWKLSPPDSDAHYRTYDPSLYDPSAGPGVLGYTNYNPPSIDAFVESLPSIGIPITRDLNSGNNIGGKHELNTLNPTSQTRVSSYIAFWHTIVGRSNFEAITFAVADKILFRNSSGKGSSQKPIAYGVEYSVVENGIKRKQTAYANKEVILSAGTLQTPKMLMLSGIGPRQTLEDLQIPVLYENEWVGKHLYDSPSFSMVVKTTDEASTNKFQQNMNAIQAATAAKSSNPTDPTNPLNTIDGNSGPAYSFAKLSTSDLEATGASYLIANQSDQAHYEVILWTSLYPLPDDLPTLNDYYDFSNYTMESYVSLSSYLLAPGTGGNVSINSLDASAPPIINLPGPFAKYTVGPANGEIVPGPDVQTDEDLANFIRQTSVSAAHQSGTAAMRPLDDEGVVSPTLEVYGVQGLRVVDASIMPVFVDQHPTAAIYMIAEKAAQMIKDKYSGK</sequence>
<gene>
    <name evidence="1" type="ORF">H2198_000387</name>
</gene>
<keyword evidence="2" id="KW-1185">Reference proteome</keyword>
<evidence type="ECO:0000313" key="1">
    <source>
        <dbReference type="EMBL" id="KAJ9664169.1"/>
    </source>
</evidence>
<comment type="caution">
    <text evidence="1">The sequence shown here is derived from an EMBL/GenBank/DDBJ whole genome shotgun (WGS) entry which is preliminary data.</text>
</comment>
<dbReference type="Proteomes" id="UP001172386">
    <property type="component" value="Unassembled WGS sequence"/>
</dbReference>
<evidence type="ECO:0000313" key="2">
    <source>
        <dbReference type="Proteomes" id="UP001172386"/>
    </source>
</evidence>
<name>A0ACC3AKS8_9EURO</name>
<reference evidence="1" key="1">
    <citation type="submission" date="2022-10" db="EMBL/GenBank/DDBJ databases">
        <title>Culturing micro-colonial fungi from biological soil crusts in the Mojave desert and describing Neophaeococcomyces mojavensis, and introducing the new genera and species Taxawa tesnikishii.</title>
        <authorList>
            <person name="Kurbessoian T."/>
            <person name="Stajich J.E."/>
        </authorList>
    </citation>
    <scope>NUCLEOTIDE SEQUENCE</scope>
    <source>
        <strain evidence="1">JES_112</strain>
    </source>
</reference>
<proteinExistence type="predicted"/>
<accession>A0ACC3AKS8</accession>
<protein>
    <submittedName>
        <fullName evidence="1">Uncharacterized protein</fullName>
    </submittedName>
</protein>
<dbReference type="EMBL" id="JAPDRQ010000004">
    <property type="protein sequence ID" value="KAJ9664169.1"/>
    <property type="molecule type" value="Genomic_DNA"/>
</dbReference>